<protein>
    <submittedName>
        <fullName evidence="1">Uncharacterized protein</fullName>
    </submittedName>
</protein>
<accession>A0A1F4ZYT1</accession>
<evidence type="ECO:0000313" key="2">
    <source>
        <dbReference type="Proteomes" id="UP000178188"/>
    </source>
</evidence>
<dbReference type="EMBL" id="MEXU01000003">
    <property type="protein sequence ID" value="OGD11248.1"/>
    <property type="molecule type" value="Genomic_DNA"/>
</dbReference>
<dbReference type="Proteomes" id="UP000178188">
    <property type="component" value="Unassembled WGS sequence"/>
</dbReference>
<organism evidence="1 2">
    <name type="scientific">Candidatus Amesbacteria bacterium RIFOXYB1_FULL_47_9</name>
    <dbReference type="NCBI Taxonomy" id="1797266"/>
    <lineage>
        <taxon>Bacteria</taxon>
        <taxon>Candidatus Amesiibacteriota</taxon>
    </lineage>
</organism>
<comment type="caution">
    <text evidence="1">The sequence shown here is derived from an EMBL/GenBank/DDBJ whole genome shotgun (WGS) entry which is preliminary data.</text>
</comment>
<evidence type="ECO:0000313" key="1">
    <source>
        <dbReference type="EMBL" id="OGD11248.1"/>
    </source>
</evidence>
<name>A0A1F4ZYT1_9BACT</name>
<sequence>MKIEKDKITFTNPNIEAVRKMVEETDKRLLRGSGFSEEDLHIMFINHQALEDMENGNKTNVVFYNEDGTIRRI</sequence>
<proteinExistence type="predicted"/>
<dbReference type="AlphaFoldDB" id="A0A1F4ZYT1"/>
<gene>
    <name evidence="1" type="ORF">A2395_04505</name>
</gene>
<reference evidence="1 2" key="1">
    <citation type="journal article" date="2016" name="Nat. Commun.">
        <title>Thousands of microbial genomes shed light on interconnected biogeochemical processes in an aquifer system.</title>
        <authorList>
            <person name="Anantharaman K."/>
            <person name="Brown C.T."/>
            <person name="Hug L.A."/>
            <person name="Sharon I."/>
            <person name="Castelle C.J."/>
            <person name="Probst A.J."/>
            <person name="Thomas B.C."/>
            <person name="Singh A."/>
            <person name="Wilkins M.J."/>
            <person name="Karaoz U."/>
            <person name="Brodie E.L."/>
            <person name="Williams K.H."/>
            <person name="Hubbard S.S."/>
            <person name="Banfield J.F."/>
        </authorList>
    </citation>
    <scope>NUCLEOTIDE SEQUENCE [LARGE SCALE GENOMIC DNA]</scope>
</reference>